<feature type="transmembrane region" description="Helical" evidence="1">
    <location>
        <begin position="101"/>
        <end position="119"/>
    </location>
</feature>
<dbReference type="PANTHER" id="PTHR48098">
    <property type="entry name" value="ENTEROCHELIN ESTERASE-RELATED"/>
    <property type="match status" value="1"/>
</dbReference>
<dbReference type="EMBL" id="JACSQD010000002">
    <property type="protein sequence ID" value="MBD7994918.1"/>
    <property type="molecule type" value="Genomic_DNA"/>
</dbReference>
<dbReference type="Proteomes" id="UP000609874">
    <property type="component" value="Unassembled WGS sequence"/>
</dbReference>
<keyword evidence="1" id="KW-1133">Transmembrane helix</keyword>
<evidence type="ECO:0000313" key="2">
    <source>
        <dbReference type="EMBL" id="MBD7994918.1"/>
    </source>
</evidence>
<gene>
    <name evidence="2" type="ORF">H9639_06360</name>
</gene>
<dbReference type="PANTHER" id="PTHR48098:SF1">
    <property type="entry name" value="DIACYLGLYCEROL ACYLTRANSFERASE_MYCOLYLTRANSFERASE AG85A"/>
    <property type="match status" value="1"/>
</dbReference>
<name>A0ABR8UQU4_9MICC</name>
<dbReference type="InterPro" id="IPR000801">
    <property type="entry name" value="Esterase-like"/>
</dbReference>
<keyword evidence="3" id="KW-1185">Reference proteome</keyword>
<dbReference type="InterPro" id="IPR029058">
    <property type="entry name" value="AB_hydrolase_fold"/>
</dbReference>
<evidence type="ECO:0008006" key="4">
    <source>
        <dbReference type="Google" id="ProtNLM"/>
    </source>
</evidence>
<evidence type="ECO:0000313" key="3">
    <source>
        <dbReference type="Proteomes" id="UP000609874"/>
    </source>
</evidence>
<dbReference type="Pfam" id="PF00756">
    <property type="entry name" value="Esterase"/>
    <property type="match status" value="1"/>
</dbReference>
<evidence type="ECO:0000256" key="1">
    <source>
        <dbReference type="SAM" id="Phobius"/>
    </source>
</evidence>
<keyword evidence="1" id="KW-0472">Membrane</keyword>
<reference evidence="2 3" key="1">
    <citation type="submission" date="2020-08" db="EMBL/GenBank/DDBJ databases">
        <title>A Genomic Blueprint of the Chicken Gut Microbiome.</title>
        <authorList>
            <person name="Gilroy R."/>
            <person name="Ravi A."/>
            <person name="Getino M."/>
            <person name="Pursley I."/>
            <person name="Horton D.L."/>
            <person name="Alikhan N.-F."/>
            <person name="Baker D."/>
            <person name="Gharbi K."/>
            <person name="Hall N."/>
            <person name="Watson M."/>
            <person name="Adriaenssens E.M."/>
            <person name="Foster-Nyarko E."/>
            <person name="Jarju S."/>
            <person name="Secka A."/>
            <person name="Antonio M."/>
            <person name="Oren A."/>
            <person name="Chaudhuri R."/>
            <person name="La Ragione R.M."/>
            <person name="Hildebrand F."/>
            <person name="Pallen M.J."/>
        </authorList>
    </citation>
    <scope>NUCLEOTIDE SEQUENCE [LARGE SCALE GENOMIC DNA]</scope>
    <source>
        <strain evidence="2 3">Sa2CUA1</strain>
    </source>
</reference>
<dbReference type="SUPFAM" id="SSF53474">
    <property type="entry name" value="alpha/beta-Hydrolases"/>
    <property type="match status" value="1"/>
</dbReference>
<comment type="caution">
    <text evidence="2">The sequence shown here is derived from an EMBL/GenBank/DDBJ whole genome shotgun (WGS) entry which is preliminary data.</text>
</comment>
<dbReference type="Gene3D" id="3.40.50.1820">
    <property type="entry name" value="alpha/beta hydrolase"/>
    <property type="match status" value="1"/>
</dbReference>
<feature type="transmembrane region" description="Helical" evidence="1">
    <location>
        <begin position="6"/>
        <end position="27"/>
    </location>
</feature>
<dbReference type="InterPro" id="IPR050583">
    <property type="entry name" value="Mycobacterial_A85_antigen"/>
</dbReference>
<sequence length="431" mass="45854">MNVPLTTGAVPIAALCLGALSVIWLCWGPRRHLTRVVPLAALTAAAFTLVLFFLAEYAFHWWNAALPRYLYLYSFLAIFAEFLAVRRFLTASGLVRRALPVLAGALVLAALFSAVNTAFGQYPTLSAFFAQPWTSSGPLPTRTPPEPVPPPVNETSWQPPPDMPHTGSVFSVTIPESGSGYPSNPALVYLPPAYLASPPAQNLPVLVLLHGQPGAPSDWFTAGQLTQVMDDFAAAHNGLAPVVVVPDLSAAGAANWPLCLDSNAGRSATYLSVDLPAWVRENLASGLTDARQWAVAGYSYGGTCSLQLAVNFPQVYPTFLDIAGESEPTVPDGRGALIKTYFGGDASAFAAQNPLDLLKEGRFPDSAGIVVVGRDDSLYAPQGQQVFDAAQAAGMDVQLQELDGGHSWTVWKAGLVNNLDWLGRRLGILGQ</sequence>
<feature type="transmembrane region" description="Helical" evidence="1">
    <location>
        <begin position="71"/>
        <end position="89"/>
    </location>
</feature>
<feature type="transmembrane region" description="Helical" evidence="1">
    <location>
        <begin position="39"/>
        <end position="59"/>
    </location>
</feature>
<proteinExistence type="predicted"/>
<keyword evidence="1" id="KW-0812">Transmembrane</keyword>
<protein>
    <recommendedName>
        <fullName evidence="4">Esterase</fullName>
    </recommendedName>
</protein>
<organism evidence="2 3">
    <name type="scientific">Arthrobacter gallicola</name>
    <dbReference type="NCBI Taxonomy" id="2762225"/>
    <lineage>
        <taxon>Bacteria</taxon>
        <taxon>Bacillati</taxon>
        <taxon>Actinomycetota</taxon>
        <taxon>Actinomycetes</taxon>
        <taxon>Micrococcales</taxon>
        <taxon>Micrococcaceae</taxon>
        <taxon>Arthrobacter</taxon>
    </lineage>
</organism>
<dbReference type="RefSeq" id="WP_191807265.1">
    <property type="nucleotide sequence ID" value="NZ_JACSQD010000002.1"/>
</dbReference>
<accession>A0ABR8UQU4</accession>